<organism evidence="2 3">
    <name type="scientific">Panacibacter ginsenosidivorans</name>
    <dbReference type="NCBI Taxonomy" id="1813871"/>
    <lineage>
        <taxon>Bacteria</taxon>
        <taxon>Pseudomonadati</taxon>
        <taxon>Bacteroidota</taxon>
        <taxon>Chitinophagia</taxon>
        <taxon>Chitinophagales</taxon>
        <taxon>Chitinophagaceae</taxon>
        <taxon>Panacibacter</taxon>
    </lineage>
</organism>
<keyword evidence="1" id="KW-0175">Coiled coil</keyword>
<dbReference type="Proteomes" id="UP000321533">
    <property type="component" value="Chromosome"/>
</dbReference>
<evidence type="ECO:0000313" key="3">
    <source>
        <dbReference type="Proteomes" id="UP000321533"/>
    </source>
</evidence>
<keyword evidence="3" id="KW-1185">Reference proteome</keyword>
<feature type="coiled-coil region" evidence="1">
    <location>
        <begin position="96"/>
        <end position="123"/>
    </location>
</feature>
<dbReference type="EMBL" id="CP042435">
    <property type="protein sequence ID" value="QEC69225.1"/>
    <property type="molecule type" value="Genomic_DNA"/>
</dbReference>
<dbReference type="InterPro" id="IPR014958">
    <property type="entry name" value="DGC"/>
</dbReference>
<evidence type="ECO:0000313" key="2">
    <source>
        <dbReference type="EMBL" id="QEC69225.1"/>
    </source>
</evidence>
<dbReference type="AlphaFoldDB" id="A0A5B8VDT7"/>
<sequence length="138" mass="15065">MNHKNIPLAYSCSGCSGASQMANYLAMQLDKLEVAEMSCIAGVGGNVKKLVKTALSGRKIIAIDGCPLACVKACLGNHAITPEMHVELTKLGVQKKQHEDFDMQQANEILDKLQQEITGTFKEKRAPLEQHNLLQCVK</sequence>
<dbReference type="OrthoDB" id="2111735at2"/>
<name>A0A5B8VDT7_9BACT</name>
<protein>
    <submittedName>
        <fullName evidence="2">Zinc-binding protein</fullName>
    </submittedName>
</protein>
<evidence type="ECO:0000256" key="1">
    <source>
        <dbReference type="SAM" id="Coils"/>
    </source>
</evidence>
<reference evidence="2 3" key="1">
    <citation type="journal article" date="2016" name="Int. J. Syst. Evol. Microbiol.">
        <title>Panacibacter ginsenosidivorans gen. nov., sp. nov., with ginsenoside converting activity isolated from soil of a ginseng field.</title>
        <authorList>
            <person name="Siddiqi M.Z."/>
            <person name="Muhammad Shafi S."/>
            <person name="Choi K.D."/>
            <person name="Im W.T."/>
        </authorList>
    </citation>
    <scope>NUCLEOTIDE SEQUENCE [LARGE SCALE GENOMIC DNA]</scope>
    <source>
        <strain evidence="2 3">Gsoil1550</strain>
    </source>
</reference>
<dbReference type="RefSeq" id="WP_147192057.1">
    <property type="nucleotide sequence ID" value="NZ_CP042435.1"/>
</dbReference>
<dbReference type="Pfam" id="PF08859">
    <property type="entry name" value="DGC"/>
    <property type="match status" value="1"/>
</dbReference>
<accession>A0A5B8VDT7</accession>
<proteinExistence type="predicted"/>
<gene>
    <name evidence="2" type="ORF">FRZ67_18615</name>
</gene>
<dbReference type="PIRSF" id="PIRSF037181">
    <property type="entry name" value="DGC"/>
    <property type="match status" value="1"/>
</dbReference>
<dbReference type="KEGG" id="pgin:FRZ67_18615"/>